<dbReference type="OrthoDB" id="461768at2"/>
<dbReference type="Pfam" id="PF05542">
    <property type="entry name" value="DUF760"/>
    <property type="match status" value="1"/>
</dbReference>
<proteinExistence type="predicted"/>
<evidence type="ECO:0000313" key="2">
    <source>
        <dbReference type="Proteomes" id="UP000218418"/>
    </source>
</evidence>
<dbReference type="EMBL" id="AP018227">
    <property type="protein sequence ID" value="BAY86898.1"/>
    <property type="molecule type" value="Genomic_DNA"/>
</dbReference>
<dbReference type="Proteomes" id="UP000218418">
    <property type="component" value="Chromosome"/>
</dbReference>
<reference evidence="1 2" key="1">
    <citation type="submission" date="2017-06" db="EMBL/GenBank/DDBJ databases">
        <title>Genome sequencing of cyanobaciteial culture collection at National Institute for Environmental Studies (NIES).</title>
        <authorList>
            <person name="Hirose Y."/>
            <person name="Shimura Y."/>
            <person name="Fujisawa T."/>
            <person name="Nakamura Y."/>
            <person name="Kawachi M."/>
        </authorList>
    </citation>
    <scope>NUCLEOTIDE SEQUENCE [LARGE SCALE GENOMIC DNA]</scope>
    <source>
        <strain evidence="1 2">NIES-267</strain>
    </source>
</reference>
<protein>
    <recommendedName>
        <fullName evidence="3">DUF760 domain-containing protein</fullName>
    </recommendedName>
</protein>
<evidence type="ECO:0000313" key="1">
    <source>
        <dbReference type="EMBL" id="BAY86898.1"/>
    </source>
</evidence>
<accession>A0A1Z4M0I7</accession>
<name>A0A1Z4M0I7_9CYAN</name>
<keyword evidence="2" id="KW-1185">Reference proteome</keyword>
<evidence type="ECO:0008006" key="3">
    <source>
        <dbReference type="Google" id="ProtNLM"/>
    </source>
</evidence>
<gene>
    <name evidence="1" type="ORF">NIES267_64090</name>
</gene>
<dbReference type="PANTHER" id="PTHR33598:SF2">
    <property type="entry name" value="MAR-BINDING FILAMENT-LIKE PROTEIN"/>
    <property type="match status" value="1"/>
</dbReference>
<dbReference type="InterPro" id="IPR008479">
    <property type="entry name" value="DUF760"/>
</dbReference>
<dbReference type="PANTHER" id="PTHR33598">
    <property type="entry name" value="OS02G0833400 PROTEIN"/>
    <property type="match status" value="1"/>
</dbReference>
<sequence>MSNSSNRVSDFFNSDSQTSNSLWQYVSSLSPETVTQLSKPGSPEVLAVIERNIIGLLGSLPSDNFNVNINTNRESLGKLLASAMISGYFLRNAEQRMDFEAALQDIEVNEEKSDF</sequence>
<dbReference type="AlphaFoldDB" id="A0A1Z4M0I7"/>
<organism evidence="1 2">
    <name type="scientific">Calothrix parasitica NIES-267</name>
    <dbReference type="NCBI Taxonomy" id="1973488"/>
    <lineage>
        <taxon>Bacteria</taxon>
        <taxon>Bacillati</taxon>
        <taxon>Cyanobacteriota</taxon>
        <taxon>Cyanophyceae</taxon>
        <taxon>Nostocales</taxon>
        <taxon>Calotrichaceae</taxon>
        <taxon>Calothrix</taxon>
    </lineage>
</organism>